<feature type="domain" description="OmpR/PhoB-type" evidence="5">
    <location>
        <begin position="125"/>
        <end position="224"/>
    </location>
</feature>
<keyword evidence="7" id="KW-1185">Reference proteome</keyword>
<feature type="domain" description="Response regulatory" evidence="4">
    <location>
        <begin position="3"/>
        <end position="116"/>
    </location>
</feature>
<dbReference type="InterPro" id="IPR039420">
    <property type="entry name" value="WalR-like"/>
</dbReference>
<reference evidence="6 7" key="1">
    <citation type="journal article" date="2023" name="Int. J. Syst. Evol. Microbiol.">
        <title>Arthrobacter mangrovi sp. nov., an actinobacterium isolated from the rhizosphere of a mangrove.</title>
        <authorList>
            <person name="Hamada M."/>
            <person name="Saitou S."/>
            <person name="Enomoto N."/>
            <person name="Nanri K."/>
            <person name="Hidaka K."/>
            <person name="Miura T."/>
            <person name="Tamura T."/>
        </authorList>
    </citation>
    <scope>NUCLEOTIDE SEQUENCE [LARGE SCALE GENOMIC DNA]</scope>
    <source>
        <strain evidence="6 7">NBRC 112813</strain>
    </source>
</reference>
<evidence type="ECO:0000256" key="2">
    <source>
        <dbReference type="PROSITE-ProRule" id="PRU00169"/>
    </source>
</evidence>
<comment type="caution">
    <text evidence="6">The sequence shown here is derived from an EMBL/GenBank/DDBJ whole genome shotgun (WGS) entry which is preliminary data.</text>
</comment>
<dbReference type="RefSeq" id="WP_264796038.1">
    <property type="nucleotide sequence ID" value="NZ_BRVS01000010.1"/>
</dbReference>
<evidence type="ECO:0000313" key="7">
    <source>
        <dbReference type="Proteomes" id="UP001209654"/>
    </source>
</evidence>
<keyword evidence="1 3" id="KW-0238">DNA-binding</keyword>
<dbReference type="SMART" id="SM00448">
    <property type="entry name" value="REC"/>
    <property type="match status" value="1"/>
</dbReference>
<proteinExistence type="predicted"/>
<evidence type="ECO:0000259" key="4">
    <source>
        <dbReference type="PROSITE" id="PS50110"/>
    </source>
</evidence>
<accession>A0ABQ5MVA1</accession>
<protein>
    <submittedName>
        <fullName evidence="6">Transcriptional regulatory protein KdpE</fullName>
    </submittedName>
</protein>
<gene>
    <name evidence="6" type="ORF">AHIS1636_23660</name>
</gene>
<dbReference type="Gene3D" id="3.40.50.2300">
    <property type="match status" value="1"/>
</dbReference>
<dbReference type="EMBL" id="BRVS01000010">
    <property type="protein sequence ID" value="GLB67925.1"/>
    <property type="molecule type" value="Genomic_DNA"/>
</dbReference>
<dbReference type="Gene3D" id="6.10.250.690">
    <property type="match status" value="1"/>
</dbReference>
<evidence type="ECO:0000256" key="3">
    <source>
        <dbReference type="PROSITE-ProRule" id="PRU01091"/>
    </source>
</evidence>
<feature type="DNA-binding region" description="OmpR/PhoB-type" evidence="3">
    <location>
        <begin position="125"/>
        <end position="224"/>
    </location>
</feature>
<dbReference type="Pfam" id="PF00072">
    <property type="entry name" value="Response_reg"/>
    <property type="match status" value="1"/>
</dbReference>
<dbReference type="CDD" id="cd17620">
    <property type="entry name" value="REC_OmpR_KdpE-like"/>
    <property type="match status" value="1"/>
</dbReference>
<dbReference type="InterPro" id="IPR036388">
    <property type="entry name" value="WH-like_DNA-bd_sf"/>
</dbReference>
<evidence type="ECO:0000259" key="5">
    <source>
        <dbReference type="PROSITE" id="PS51755"/>
    </source>
</evidence>
<dbReference type="PROSITE" id="PS50110">
    <property type="entry name" value="RESPONSE_REGULATORY"/>
    <property type="match status" value="1"/>
</dbReference>
<dbReference type="PANTHER" id="PTHR48111">
    <property type="entry name" value="REGULATOR OF RPOS"/>
    <property type="match status" value="1"/>
</dbReference>
<evidence type="ECO:0000313" key="6">
    <source>
        <dbReference type="EMBL" id="GLB67925.1"/>
    </source>
</evidence>
<dbReference type="Pfam" id="PF00486">
    <property type="entry name" value="Trans_reg_C"/>
    <property type="match status" value="1"/>
</dbReference>
<dbReference type="PANTHER" id="PTHR48111:SF50">
    <property type="entry name" value="KDP OPERON TRANSCRIPTIONAL REGULATORY PROTEIN KDPE"/>
    <property type="match status" value="1"/>
</dbReference>
<dbReference type="SMART" id="SM00862">
    <property type="entry name" value="Trans_reg_C"/>
    <property type="match status" value="1"/>
</dbReference>
<evidence type="ECO:0000256" key="1">
    <source>
        <dbReference type="ARBA" id="ARBA00023125"/>
    </source>
</evidence>
<dbReference type="InterPro" id="IPR001867">
    <property type="entry name" value="OmpR/PhoB-type_DNA-bd"/>
</dbReference>
<organism evidence="6 7">
    <name type="scientific">Arthrobacter mangrovi</name>
    <dbReference type="NCBI Taxonomy" id="2966350"/>
    <lineage>
        <taxon>Bacteria</taxon>
        <taxon>Bacillati</taxon>
        <taxon>Actinomycetota</taxon>
        <taxon>Actinomycetes</taxon>
        <taxon>Micrococcales</taxon>
        <taxon>Micrococcaceae</taxon>
        <taxon>Arthrobacter</taxon>
    </lineage>
</organism>
<feature type="modified residue" description="4-aspartylphosphate" evidence="2">
    <location>
        <position position="52"/>
    </location>
</feature>
<keyword evidence="2" id="KW-0597">Phosphoprotein</keyword>
<name>A0ABQ5MVA1_9MICC</name>
<dbReference type="InterPro" id="IPR011006">
    <property type="entry name" value="CheY-like_superfamily"/>
</dbReference>
<dbReference type="Gene3D" id="1.10.10.10">
    <property type="entry name" value="Winged helix-like DNA-binding domain superfamily/Winged helix DNA-binding domain"/>
    <property type="match status" value="1"/>
</dbReference>
<dbReference type="InterPro" id="IPR001789">
    <property type="entry name" value="Sig_transdc_resp-reg_receiver"/>
</dbReference>
<sequence>MANVLIVDDEPQLLRAMQLNLAARGYRTYTAATGGAALSEAAKSPIDLVILDLGLPDMDGVDVIRDLRGWSDVPIIVLSARHASAEKVEALDAGADDYVTKPFDLNELLARLRAADRRIGSTAQGPSVATADFEINLNDKRVMRDGQAVRLTPNEWNILELLARNPGRLVSQQQILTNVWGPAYLKETQYLRVYIAQLRRKLEPDPAKPRYLLTEAGMGYRFEPGPPA</sequence>
<dbReference type="PROSITE" id="PS51755">
    <property type="entry name" value="OMPR_PHOB"/>
    <property type="match status" value="1"/>
</dbReference>
<dbReference type="CDD" id="cd00383">
    <property type="entry name" value="trans_reg_C"/>
    <property type="match status" value="1"/>
</dbReference>
<dbReference type="SUPFAM" id="SSF52172">
    <property type="entry name" value="CheY-like"/>
    <property type="match status" value="1"/>
</dbReference>
<dbReference type="Proteomes" id="UP001209654">
    <property type="component" value="Unassembled WGS sequence"/>
</dbReference>